<evidence type="ECO:0000313" key="2">
    <source>
        <dbReference type="EMBL" id="KGM54428.1"/>
    </source>
</evidence>
<protein>
    <recommendedName>
        <fullName evidence="4">Lysozyme inhibitor LprI N-terminal domain-containing protein</fullName>
    </recommendedName>
</protein>
<evidence type="ECO:0000313" key="3">
    <source>
        <dbReference type="Proteomes" id="UP000029998"/>
    </source>
</evidence>
<dbReference type="Proteomes" id="UP000029998">
    <property type="component" value="Unassembled WGS sequence"/>
</dbReference>
<feature type="compositionally biased region" description="Acidic residues" evidence="1">
    <location>
        <begin position="167"/>
        <end position="184"/>
    </location>
</feature>
<name>A0A0A0EWI7_9GAMM</name>
<dbReference type="AlphaFoldDB" id="A0A0A0EWI7"/>
<evidence type="ECO:0000256" key="1">
    <source>
        <dbReference type="SAM" id="MobiDB-lite"/>
    </source>
</evidence>
<evidence type="ECO:0008006" key="4">
    <source>
        <dbReference type="Google" id="ProtNLM"/>
    </source>
</evidence>
<dbReference type="EMBL" id="AVPU01000013">
    <property type="protein sequence ID" value="KGM54428.1"/>
    <property type="molecule type" value="Genomic_DNA"/>
</dbReference>
<reference evidence="2 3" key="1">
    <citation type="submission" date="2013-08" db="EMBL/GenBank/DDBJ databases">
        <title>Genome sequencing of Lysobacter.</title>
        <authorList>
            <person name="Zhang S."/>
            <person name="Wang G."/>
        </authorList>
    </citation>
    <scope>NUCLEOTIDE SEQUENCE [LARGE SCALE GENOMIC DNA]</scope>
    <source>
        <strain evidence="2 3">GH1-9</strain>
    </source>
</reference>
<comment type="caution">
    <text evidence="2">The sequence shown here is derived from an EMBL/GenBank/DDBJ whole genome shotgun (WGS) entry which is preliminary data.</text>
</comment>
<gene>
    <name evidence="2" type="ORF">N800_03005</name>
</gene>
<sequence>MFWLSLALLLCVGCKQSGPIGTDAAAPVAGTATPDEALLDDVSGVWRSERLGALLYLLRDGDRFDMFVGDEGVPVRVGSVDLQQQTVNLRMPVDGRDVVWTLRKRADHARGDFHLVLTDHGGSEDTLRFIREVSDDDRRHLAQLASAPLNAGVPGSLPAIDKGDGGADADSELGEAPDGEVDATEATEDEIAAAAAADRAMTGNNAPAYDWPVKTREGLMLVPRFDCDHPQNTAEQLVCSTPELTEMDRRMAGTLHNLLAFSKQPAAERAIHQRWLTEMSRRCAKVSCLRKAYDDRFKIFEGAHAYSEYAE</sequence>
<organism evidence="2 3">
    <name type="scientific">Lysobacter daejeonensis GH1-9</name>
    <dbReference type="NCBI Taxonomy" id="1385517"/>
    <lineage>
        <taxon>Bacteria</taxon>
        <taxon>Pseudomonadati</taxon>
        <taxon>Pseudomonadota</taxon>
        <taxon>Gammaproteobacteria</taxon>
        <taxon>Lysobacterales</taxon>
        <taxon>Lysobacteraceae</taxon>
        <taxon>Aerolutibacter</taxon>
    </lineage>
</organism>
<proteinExistence type="predicted"/>
<accession>A0A0A0EWI7</accession>
<feature type="region of interest" description="Disordered" evidence="1">
    <location>
        <begin position="152"/>
        <end position="184"/>
    </location>
</feature>
<keyword evidence="3" id="KW-1185">Reference proteome</keyword>